<evidence type="ECO:0000313" key="1">
    <source>
        <dbReference type="EMBL" id="KAJ8949976.1"/>
    </source>
</evidence>
<dbReference type="AlphaFoldDB" id="A0AAV8YE39"/>
<name>A0AAV8YE39_9CUCU</name>
<accession>A0AAV8YE39</accession>
<organism evidence="1 2">
    <name type="scientific">Aromia moschata</name>
    <dbReference type="NCBI Taxonomy" id="1265417"/>
    <lineage>
        <taxon>Eukaryota</taxon>
        <taxon>Metazoa</taxon>
        <taxon>Ecdysozoa</taxon>
        <taxon>Arthropoda</taxon>
        <taxon>Hexapoda</taxon>
        <taxon>Insecta</taxon>
        <taxon>Pterygota</taxon>
        <taxon>Neoptera</taxon>
        <taxon>Endopterygota</taxon>
        <taxon>Coleoptera</taxon>
        <taxon>Polyphaga</taxon>
        <taxon>Cucujiformia</taxon>
        <taxon>Chrysomeloidea</taxon>
        <taxon>Cerambycidae</taxon>
        <taxon>Cerambycinae</taxon>
        <taxon>Callichromatini</taxon>
        <taxon>Aromia</taxon>
    </lineage>
</organism>
<gene>
    <name evidence="1" type="ORF">NQ318_002385</name>
</gene>
<dbReference type="EMBL" id="JAPWTK010000106">
    <property type="protein sequence ID" value="KAJ8949976.1"/>
    <property type="molecule type" value="Genomic_DNA"/>
</dbReference>
<sequence>MGLYNEDLRCRMCNKGNGVSPSHSLSVLLYLAGVVELVFKNVYLKPSIVPPMQAYIQPVQPLISGIPPISSNIPTFTSQSASFGAPWCQAFH</sequence>
<protein>
    <submittedName>
        <fullName evidence="1">Uncharacterized protein</fullName>
    </submittedName>
</protein>
<evidence type="ECO:0000313" key="2">
    <source>
        <dbReference type="Proteomes" id="UP001162162"/>
    </source>
</evidence>
<reference evidence="1" key="1">
    <citation type="journal article" date="2023" name="Insect Mol. Biol.">
        <title>Genome sequencing provides insights into the evolution of gene families encoding plant cell wall-degrading enzymes in longhorned beetles.</title>
        <authorList>
            <person name="Shin N.R."/>
            <person name="Okamura Y."/>
            <person name="Kirsch R."/>
            <person name="Pauchet Y."/>
        </authorList>
    </citation>
    <scope>NUCLEOTIDE SEQUENCE</scope>
    <source>
        <strain evidence="1">AMC_N1</strain>
    </source>
</reference>
<comment type="caution">
    <text evidence="1">The sequence shown here is derived from an EMBL/GenBank/DDBJ whole genome shotgun (WGS) entry which is preliminary data.</text>
</comment>
<keyword evidence="2" id="KW-1185">Reference proteome</keyword>
<proteinExistence type="predicted"/>
<dbReference type="Proteomes" id="UP001162162">
    <property type="component" value="Unassembled WGS sequence"/>
</dbReference>